<dbReference type="Proteomes" id="UP001431010">
    <property type="component" value="Chromosome"/>
</dbReference>
<proteinExistence type="predicted"/>
<dbReference type="RefSeq" id="WP_231317525.1">
    <property type="nucleotide sequence ID" value="NZ_CP088156.1"/>
</dbReference>
<accession>A0ABY3R384</accession>
<reference evidence="1" key="1">
    <citation type="journal article" date="2024" name="Antonie Van Leeuwenhoek">
        <title>Bradyrhizobium ontarionense sp. nov., a novel bacterial symbiont isolated from Aeschynomene indica (Indian jointvetch), harbours photosynthesis, nitrogen fixation and nitrous oxide (N2O) reductase genes.</title>
        <authorList>
            <person name="Bromfield E.S.P."/>
            <person name="Cloutier S."/>
        </authorList>
    </citation>
    <scope>NUCLEOTIDE SEQUENCE</scope>
    <source>
        <strain evidence="1">A19</strain>
    </source>
</reference>
<name>A0ABY3R384_9BRAD</name>
<evidence type="ECO:0000313" key="2">
    <source>
        <dbReference type="Proteomes" id="UP001431010"/>
    </source>
</evidence>
<evidence type="ECO:0000313" key="1">
    <source>
        <dbReference type="EMBL" id="UFZ01731.1"/>
    </source>
</evidence>
<dbReference type="EMBL" id="CP088156">
    <property type="protein sequence ID" value="UFZ01731.1"/>
    <property type="molecule type" value="Genomic_DNA"/>
</dbReference>
<sequence length="184" mass="21735">MQRARVKIDVEANEPGWTPAREELWRRIAAHDFEPDTPLNFTQRLARDHGWNLDETRAAIEAYRRFCFLAMVSPTPVTPSEAVDEVWHQHLIYSRDYWTVWCGERLQAPLHHDPTPGGPEAQMVYRRQYAETLALHERFFGPPSADLWPATHVRFAGPRYHVTDRNHCLIMPRPSAWLRRLFRR</sequence>
<keyword evidence="2" id="KW-1185">Reference proteome</keyword>
<protein>
    <submittedName>
        <fullName evidence="1">Uncharacterized protein</fullName>
    </submittedName>
</protein>
<gene>
    <name evidence="1" type="ORF">LQG66_20665</name>
</gene>
<organism evidence="1 2">
    <name type="scientific">Bradyrhizobium ontarionense</name>
    <dbReference type="NCBI Taxonomy" id="2898149"/>
    <lineage>
        <taxon>Bacteria</taxon>
        <taxon>Pseudomonadati</taxon>
        <taxon>Pseudomonadota</taxon>
        <taxon>Alphaproteobacteria</taxon>
        <taxon>Hyphomicrobiales</taxon>
        <taxon>Nitrobacteraceae</taxon>
        <taxon>Bradyrhizobium</taxon>
    </lineage>
</organism>